<dbReference type="AlphaFoldDB" id="A0A2B7YES6"/>
<dbReference type="InterPro" id="IPR038559">
    <property type="entry name" value="XkdN-like_sf"/>
</dbReference>
<accession>A0A2B7YES6</accession>
<dbReference type="EMBL" id="NJGI01000001">
    <property type="protein sequence ID" value="PGH22574.1"/>
    <property type="molecule type" value="Genomic_DNA"/>
</dbReference>
<dbReference type="RefSeq" id="WP_098702630.1">
    <property type="nucleotide sequence ID" value="NZ_JAYFGN010000001.1"/>
</dbReference>
<dbReference type="InterPro" id="IPR014986">
    <property type="entry name" value="XkdN-like"/>
</dbReference>
<dbReference type="Proteomes" id="UP000222862">
    <property type="component" value="Unassembled WGS sequence"/>
</dbReference>
<organism evidence="1 2">
    <name type="scientific">Fusobacterium nucleatum subsp. polymorphum</name>
    <name type="common">Fusobacterium polymorphum</name>
    <dbReference type="NCBI Taxonomy" id="76857"/>
    <lineage>
        <taxon>Bacteria</taxon>
        <taxon>Fusobacteriati</taxon>
        <taxon>Fusobacteriota</taxon>
        <taxon>Fusobacteriia</taxon>
        <taxon>Fusobacteriales</taxon>
        <taxon>Fusobacteriaceae</taxon>
        <taxon>Fusobacterium</taxon>
    </lineage>
</organism>
<proteinExistence type="predicted"/>
<dbReference type="Pfam" id="PF08890">
    <property type="entry name" value="Phage_TAC_5"/>
    <property type="match status" value="1"/>
</dbReference>
<comment type="caution">
    <text evidence="1">The sequence shown here is derived from an EMBL/GenBank/DDBJ whole genome shotgun (WGS) entry which is preliminary data.</text>
</comment>
<reference evidence="1 2" key="1">
    <citation type="submission" date="2017-06" db="EMBL/GenBank/DDBJ databases">
        <title>Genome sequencing of Fusobacterium nucleatum subsp. polymorphum KCOM 1232 (=ChDC F37).</title>
        <authorList>
            <person name="Kook J.-K."/>
            <person name="Park S.-N."/>
            <person name="Lim Y.K."/>
            <person name="Roh H."/>
        </authorList>
    </citation>
    <scope>NUCLEOTIDE SEQUENCE [LARGE SCALE GENOMIC DNA]</scope>
    <source>
        <strain evidence="2">KCOM 1232 ( ChDC F37)</strain>
    </source>
</reference>
<evidence type="ECO:0000313" key="2">
    <source>
        <dbReference type="Proteomes" id="UP000222862"/>
    </source>
</evidence>
<evidence type="ECO:0000313" key="1">
    <source>
        <dbReference type="EMBL" id="PGH22574.1"/>
    </source>
</evidence>
<name>A0A2B7YES6_FUSNP</name>
<sequence>MAKNITLEILIAKKQQSENDKMKVVLFNSEVLGGTIEVVKHRARDVIKIMDSAQEKTTEAAYNANCKLIYKHCPILHDKELQKTYEVAQPYEIVIPVFDENLGEINKLSNFILNLYGLGEESDKASKVLEEEIEDIKN</sequence>
<protein>
    <submittedName>
        <fullName evidence="1">Phage portal protein</fullName>
    </submittedName>
</protein>
<dbReference type="Gene3D" id="3.30.2220.30">
    <property type="match status" value="1"/>
</dbReference>
<gene>
    <name evidence="1" type="ORF">RN96_05465</name>
</gene>